<dbReference type="PANTHER" id="PTHR15950">
    <property type="entry name" value="TRANSCRIPTION COFACTOR VESTIGIAL-LIKE PROTEIN"/>
    <property type="match status" value="1"/>
</dbReference>
<accession>T1JLP9</accession>
<dbReference type="InterPro" id="IPR011520">
    <property type="entry name" value="Vg_fam"/>
</dbReference>
<keyword evidence="3" id="KW-0804">Transcription</keyword>
<dbReference type="STRING" id="126957.T1JLP9"/>
<evidence type="ECO:0000313" key="6">
    <source>
        <dbReference type="Proteomes" id="UP000014500"/>
    </source>
</evidence>
<name>T1JLP9_STRMM</name>
<dbReference type="PANTHER" id="PTHR15950:SF15">
    <property type="entry name" value="PROTEIN VESTIGIAL"/>
    <property type="match status" value="1"/>
</dbReference>
<dbReference type="OMA" id="TAPRYHE"/>
<evidence type="ECO:0000256" key="1">
    <source>
        <dbReference type="ARBA" id="ARBA00004123"/>
    </source>
</evidence>
<sequence length="257" mass="28083">MQELFGDASPMSQRNFPPSFWNSNYQSSSSIPGTLTHAELAYSCDPYHAASAGAAAFHGLHAHQADPWHYSLSTQSPYSHRQMHDLAAYSATMPATSRFNTQYSSLILQPPGRPSRLPPVPGQCPPLGKADAWAAATAPRYHEPLGPADLAHLDSNYTASGHSAYPTMGNMAGIAVLRFRQYSARCSQRSLLCNRKDKKIIVCVIYLTGKVAAVNSVMCQTTAVVHSSSLIRLLVPSTFEKYNLTIKVLKCIFCLHI</sequence>
<dbReference type="AlphaFoldDB" id="T1JLP9"/>
<keyword evidence="4" id="KW-0539">Nucleus</keyword>
<proteinExistence type="predicted"/>
<reference evidence="6" key="1">
    <citation type="submission" date="2011-05" db="EMBL/GenBank/DDBJ databases">
        <authorList>
            <person name="Richards S.R."/>
            <person name="Qu J."/>
            <person name="Jiang H."/>
            <person name="Jhangiani S.N."/>
            <person name="Agravi P."/>
            <person name="Goodspeed R."/>
            <person name="Gross S."/>
            <person name="Mandapat C."/>
            <person name="Jackson L."/>
            <person name="Mathew T."/>
            <person name="Pu L."/>
            <person name="Thornton R."/>
            <person name="Saada N."/>
            <person name="Wilczek-Boney K.B."/>
            <person name="Lee S."/>
            <person name="Kovar C."/>
            <person name="Wu Y."/>
            <person name="Scherer S.E."/>
            <person name="Worley K.C."/>
            <person name="Muzny D.M."/>
            <person name="Gibbs R."/>
        </authorList>
    </citation>
    <scope>NUCLEOTIDE SEQUENCE</scope>
    <source>
        <strain evidence="6">Brora</strain>
    </source>
</reference>
<dbReference type="EMBL" id="JH431569">
    <property type="status" value="NOT_ANNOTATED_CDS"/>
    <property type="molecule type" value="Genomic_DNA"/>
</dbReference>
<keyword evidence="6" id="KW-1185">Reference proteome</keyword>
<evidence type="ECO:0000313" key="5">
    <source>
        <dbReference type="EnsemblMetazoa" id="SMAR014779-PA"/>
    </source>
</evidence>
<dbReference type="GO" id="GO:0006355">
    <property type="term" value="P:regulation of DNA-templated transcription"/>
    <property type="evidence" value="ECO:0007669"/>
    <property type="project" value="InterPro"/>
</dbReference>
<organism evidence="5 6">
    <name type="scientific">Strigamia maritima</name>
    <name type="common">European centipede</name>
    <name type="synonym">Geophilus maritimus</name>
    <dbReference type="NCBI Taxonomy" id="126957"/>
    <lineage>
        <taxon>Eukaryota</taxon>
        <taxon>Metazoa</taxon>
        <taxon>Ecdysozoa</taxon>
        <taxon>Arthropoda</taxon>
        <taxon>Myriapoda</taxon>
        <taxon>Chilopoda</taxon>
        <taxon>Pleurostigmophora</taxon>
        <taxon>Geophilomorpha</taxon>
        <taxon>Linotaeniidae</taxon>
        <taxon>Strigamia</taxon>
    </lineage>
</organism>
<evidence type="ECO:0000256" key="3">
    <source>
        <dbReference type="ARBA" id="ARBA00023163"/>
    </source>
</evidence>
<dbReference type="Proteomes" id="UP000014500">
    <property type="component" value="Unassembled WGS sequence"/>
</dbReference>
<protein>
    <submittedName>
        <fullName evidence="5">Uncharacterized protein</fullName>
    </submittedName>
</protein>
<dbReference type="EnsemblMetazoa" id="SMAR014779-RA">
    <property type="protein sequence ID" value="SMAR014779-PA"/>
    <property type="gene ID" value="SMAR014779"/>
</dbReference>
<reference evidence="5" key="2">
    <citation type="submission" date="2015-02" db="UniProtKB">
        <authorList>
            <consortium name="EnsemblMetazoa"/>
        </authorList>
    </citation>
    <scope>IDENTIFICATION</scope>
</reference>
<dbReference type="GO" id="GO:0005634">
    <property type="term" value="C:nucleus"/>
    <property type="evidence" value="ECO:0007669"/>
    <property type="project" value="UniProtKB-SubCell"/>
</dbReference>
<keyword evidence="2" id="KW-0805">Transcription regulation</keyword>
<comment type="subcellular location">
    <subcellularLocation>
        <location evidence="1">Nucleus</location>
    </subcellularLocation>
</comment>
<evidence type="ECO:0000256" key="2">
    <source>
        <dbReference type="ARBA" id="ARBA00023015"/>
    </source>
</evidence>
<dbReference type="HOGENOM" id="CLU_1083046_0_0_1"/>
<evidence type="ECO:0000256" key="4">
    <source>
        <dbReference type="ARBA" id="ARBA00023242"/>
    </source>
</evidence>